<feature type="domain" description="MrpA C-terminal/MbhE" evidence="2">
    <location>
        <begin position="12"/>
        <end position="87"/>
    </location>
</feature>
<feature type="transmembrane region" description="Helical" evidence="1">
    <location>
        <begin position="65"/>
        <end position="83"/>
    </location>
</feature>
<dbReference type="eggNOG" id="arCOG03077">
    <property type="taxonomic scope" value="Archaea"/>
</dbReference>
<dbReference type="AlphaFoldDB" id="A0A075LQV6"/>
<keyword evidence="4" id="KW-1185">Reference proteome</keyword>
<dbReference type="Pfam" id="PF20501">
    <property type="entry name" value="MbhE"/>
    <property type="match status" value="1"/>
</dbReference>
<dbReference type="OrthoDB" id="371891at2157"/>
<dbReference type="Proteomes" id="UP000027981">
    <property type="component" value="Chromosome"/>
</dbReference>
<dbReference type="GeneID" id="24841371"/>
<accession>A0A075LQV6</accession>
<evidence type="ECO:0000313" key="4">
    <source>
        <dbReference type="Proteomes" id="UP000027981"/>
    </source>
</evidence>
<keyword evidence="1" id="KW-1133">Transmembrane helix</keyword>
<name>A0A075LQV6_9EURY</name>
<reference evidence="3 4" key="2">
    <citation type="journal article" date="2015" name="Genome Announc.">
        <title>Complete Genome Sequence of Hyperthermophilic Piezophilic Archaeon Palaeococcus pacificus DY20341T, Isolated from Deep-Sea Hydrothermal Sediments.</title>
        <authorList>
            <person name="Zeng X."/>
            <person name="Jebbar M."/>
            <person name="Shao Z."/>
        </authorList>
    </citation>
    <scope>NUCLEOTIDE SEQUENCE [LARGE SCALE GENOMIC DNA]</scope>
    <source>
        <strain evidence="3 4">DY20341</strain>
    </source>
</reference>
<proteinExistence type="predicted"/>
<protein>
    <submittedName>
        <fullName evidence="3">Hydrogenase</fullName>
    </submittedName>
</protein>
<evidence type="ECO:0000313" key="3">
    <source>
        <dbReference type="EMBL" id="AIF68679.1"/>
    </source>
</evidence>
<reference evidence="4" key="1">
    <citation type="submission" date="2013-06" db="EMBL/GenBank/DDBJ databases">
        <title>Complete Genome Sequence of Hyperthermophilic Palaeococcus pacificus DY20341T, Isolated from a Deep-Sea Hydrothermal Sediments.</title>
        <authorList>
            <person name="Zeng X."/>
            <person name="Shao Z."/>
        </authorList>
    </citation>
    <scope>NUCLEOTIDE SEQUENCE [LARGE SCALE GENOMIC DNA]</scope>
    <source>
        <strain evidence="4">DY20341</strain>
    </source>
</reference>
<sequence>MRKALGLFAFLGFTLFLLAAMMTIRPFGEPPHTEMDSYFIAHAQEEASANNVVTSVVFDYRGFDTLGEATVLFTAVSGVLMALRHYKVVKR</sequence>
<evidence type="ECO:0000256" key="1">
    <source>
        <dbReference type="SAM" id="Phobius"/>
    </source>
</evidence>
<gene>
    <name evidence="3" type="ORF">PAP_01185</name>
</gene>
<dbReference type="KEGG" id="ppac:PAP_01185"/>
<organism evidence="3 4">
    <name type="scientific">Palaeococcus pacificus DY20341</name>
    <dbReference type="NCBI Taxonomy" id="1343739"/>
    <lineage>
        <taxon>Archaea</taxon>
        <taxon>Methanobacteriati</taxon>
        <taxon>Methanobacteriota</taxon>
        <taxon>Thermococci</taxon>
        <taxon>Thermococcales</taxon>
        <taxon>Thermococcaceae</taxon>
        <taxon>Palaeococcus</taxon>
    </lineage>
</organism>
<keyword evidence="1" id="KW-0812">Transmembrane</keyword>
<keyword evidence="1" id="KW-0472">Membrane</keyword>
<evidence type="ECO:0000259" key="2">
    <source>
        <dbReference type="Pfam" id="PF20501"/>
    </source>
</evidence>
<dbReference type="STRING" id="1343739.PAP_01185"/>
<dbReference type="EMBL" id="CP006019">
    <property type="protein sequence ID" value="AIF68679.1"/>
    <property type="molecule type" value="Genomic_DNA"/>
</dbReference>
<dbReference type="RefSeq" id="WP_048164207.1">
    <property type="nucleotide sequence ID" value="NZ_CP006019.1"/>
</dbReference>
<dbReference type="InterPro" id="IPR046806">
    <property type="entry name" value="MrpA_C/MbhE"/>
</dbReference>
<dbReference type="HOGENOM" id="CLU_171166_0_0_2"/>